<feature type="compositionally biased region" description="Basic residues" evidence="1">
    <location>
        <begin position="153"/>
        <end position="163"/>
    </location>
</feature>
<keyword evidence="2" id="KW-1133">Transmembrane helix</keyword>
<keyword evidence="2" id="KW-0812">Transmembrane</keyword>
<feature type="region of interest" description="Disordered" evidence="1">
    <location>
        <begin position="143"/>
        <end position="163"/>
    </location>
</feature>
<proteinExistence type="predicted"/>
<name>A0A5C3LHV7_9AGAR</name>
<evidence type="ECO:0000256" key="1">
    <source>
        <dbReference type="SAM" id="MobiDB-lite"/>
    </source>
</evidence>
<feature type="transmembrane region" description="Helical" evidence="2">
    <location>
        <begin position="83"/>
        <end position="101"/>
    </location>
</feature>
<dbReference type="Proteomes" id="UP000308652">
    <property type="component" value="Unassembled WGS sequence"/>
</dbReference>
<protein>
    <submittedName>
        <fullName evidence="3">Uncharacterized protein</fullName>
    </submittedName>
</protein>
<gene>
    <name evidence="3" type="ORF">BDQ12DRAFT_91603</name>
</gene>
<dbReference type="EMBL" id="ML213709">
    <property type="protein sequence ID" value="TFK31773.1"/>
    <property type="molecule type" value="Genomic_DNA"/>
</dbReference>
<keyword evidence="4" id="KW-1185">Reference proteome</keyword>
<keyword evidence="2" id="KW-0472">Membrane</keyword>
<evidence type="ECO:0000256" key="2">
    <source>
        <dbReference type="SAM" id="Phobius"/>
    </source>
</evidence>
<dbReference type="AlphaFoldDB" id="A0A5C3LHV7"/>
<reference evidence="3 4" key="1">
    <citation type="journal article" date="2019" name="Nat. Ecol. Evol.">
        <title>Megaphylogeny resolves global patterns of mushroom evolution.</title>
        <authorList>
            <person name="Varga T."/>
            <person name="Krizsan K."/>
            <person name="Foldi C."/>
            <person name="Dima B."/>
            <person name="Sanchez-Garcia M."/>
            <person name="Sanchez-Ramirez S."/>
            <person name="Szollosi G.J."/>
            <person name="Szarkandi J.G."/>
            <person name="Papp V."/>
            <person name="Albert L."/>
            <person name="Andreopoulos W."/>
            <person name="Angelini C."/>
            <person name="Antonin V."/>
            <person name="Barry K.W."/>
            <person name="Bougher N.L."/>
            <person name="Buchanan P."/>
            <person name="Buyck B."/>
            <person name="Bense V."/>
            <person name="Catcheside P."/>
            <person name="Chovatia M."/>
            <person name="Cooper J."/>
            <person name="Damon W."/>
            <person name="Desjardin D."/>
            <person name="Finy P."/>
            <person name="Geml J."/>
            <person name="Haridas S."/>
            <person name="Hughes K."/>
            <person name="Justo A."/>
            <person name="Karasinski D."/>
            <person name="Kautmanova I."/>
            <person name="Kiss B."/>
            <person name="Kocsube S."/>
            <person name="Kotiranta H."/>
            <person name="LaButti K.M."/>
            <person name="Lechner B.E."/>
            <person name="Liimatainen K."/>
            <person name="Lipzen A."/>
            <person name="Lukacs Z."/>
            <person name="Mihaltcheva S."/>
            <person name="Morgado L.N."/>
            <person name="Niskanen T."/>
            <person name="Noordeloos M.E."/>
            <person name="Ohm R.A."/>
            <person name="Ortiz-Santana B."/>
            <person name="Ovrebo C."/>
            <person name="Racz N."/>
            <person name="Riley R."/>
            <person name="Savchenko A."/>
            <person name="Shiryaev A."/>
            <person name="Soop K."/>
            <person name="Spirin V."/>
            <person name="Szebenyi C."/>
            <person name="Tomsovsky M."/>
            <person name="Tulloss R.E."/>
            <person name="Uehling J."/>
            <person name="Grigoriev I.V."/>
            <person name="Vagvolgyi C."/>
            <person name="Papp T."/>
            <person name="Martin F.M."/>
            <person name="Miettinen O."/>
            <person name="Hibbett D.S."/>
            <person name="Nagy L.G."/>
        </authorList>
    </citation>
    <scope>NUCLEOTIDE SEQUENCE [LARGE SCALE GENOMIC DNA]</scope>
    <source>
        <strain evidence="3 4">CBS 166.37</strain>
    </source>
</reference>
<sequence>MSLSANHSLTTACVSHSTATTHYITQGLSTNSTQQRPCNLTSTRLFSRPGFESHVYALTVLRVSFVSIKFIKAQSRFNLPIMRPIAICAFLTITATFVLGSDQLQVDLGSSPASPMPTPESLRWSWPSTRFIQSLNVLRNAPMGSIKPESIPRRRMARRRRHP</sequence>
<evidence type="ECO:0000313" key="4">
    <source>
        <dbReference type="Proteomes" id="UP000308652"/>
    </source>
</evidence>
<accession>A0A5C3LHV7</accession>
<organism evidence="3 4">
    <name type="scientific">Crucibulum laeve</name>
    <dbReference type="NCBI Taxonomy" id="68775"/>
    <lineage>
        <taxon>Eukaryota</taxon>
        <taxon>Fungi</taxon>
        <taxon>Dikarya</taxon>
        <taxon>Basidiomycota</taxon>
        <taxon>Agaricomycotina</taxon>
        <taxon>Agaricomycetes</taxon>
        <taxon>Agaricomycetidae</taxon>
        <taxon>Agaricales</taxon>
        <taxon>Agaricineae</taxon>
        <taxon>Nidulariaceae</taxon>
        <taxon>Crucibulum</taxon>
    </lineage>
</organism>
<evidence type="ECO:0000313" key="3">
    <source>
        <dbReference type="EMBL" id="TFK31773.1"/>
    </source>
</evidence>